<organism evidence="1 2">
    <name type="scientific">Coraliomargarita algicola</name>
    <dbReference type="NCBI Taxonomy" id="3092156"/>
    <lineage>
        <taxon>Bacteria</taxon>
        <taxon>Pseudomonadati</taxon>
        <taxon>Verrucomicrobiota</taxon>
        <taxon>Opitutia</taxon>
        <taxon>Puniceicoccales</taxon>
        <taxon>Coraliomargaritaceae</taxon>
        <taxon>Coraliomargarita</taxon>
    </lineage>
</organism>
<dbReference type="Gene3D" id="3.90.1720.10">
    <property type="entry name" value="endopeptidase domain like (from Nostoc punctiforme)"/>
    <property type="match status" value="1"/>
</dbReference>
<gene>
    <name evidence="1" type="ORF">SH580_17535</name>
</gene>
<protein>
    <submittedName>
        <fullName evidence="1">YiiX/YebB-like N1pC/P60 family cysteine hydrolase</fullName>
    </submittedName>
</protein>
<sequence>MSNPAKTIGLFDLRAGDVLLCQGEGQGADKVESETGSPYTHAAICISEAEAAEVGRRVKKARIEEILSGYSYIAVFRQPDAWSEQHVEDLNLFVNRVLSAKYNVRGIRNFSDNEEEHRLSIHEKLNKYFEEEYSPDPSIKEEYFCSEFVADCFVATGFINPSAAVFYKSDTITPVALGKDPTYGTFLGYLCRDDDVKIPEDDEFFNNPTFAETFGASKC</sequence>
<proteinExistence type="predicted"/>
<dbReference type="Proteomes" id="UP001324993">
    <property type="component" value="Chromosome"/>
</dbReference>
<dbReference type="SUPFAM" id="SSF54001">
    <property type="entry name" value="Cysteine proteinases"/>
    <property type="match status" value="1"/>
</dbReference>
<evidence type="ECO:0000313" key="2">
    <source>
        <dbReference type="Proteomes" id="UP001324993"/>
    </source>
</evidence>
<evidence type="ECO:0000313" key="1">
    <source>
        <dbReference type="EMBL" id="WPJ95227.1"/>
    </source>
</evidence>
<dbReference type="RefSeq" id="WP_319832120.1">
    <property type="nucleotide sequence ID" value="NZ_CP138858.1"/>
</dbReference>
<dbReference type="Pfam" id="PF05708">
    <property type="entry name" value="Peptidase_C92"/>
    <property type="match status" value="1"/>
</dbReference>
<dbReference type="InterPro" id="IPR024453">
    <property type="entry name" value="Peptidase_C92"/>
</dbReference>
<dbReference type="InterPro" id="IPR038765">
    <property type="entry name" value="Papain-like_cys_pep_sf"/>
</dbReference>
<name>A0ABZ0RJY2_9BACT</name>
<reference evidence="1 2" key="1">
    <citation type="submission" date="2023-11" db="EMBL/GenBank/DDBJ databases">
        <title>Coraliomargarita sp. nov., isolated from marine algae.</title>
        <authorList>
            <person name="Lee J.K."/>
            <person name="Baek J.H."/>
            <person name="Kim J.M."/>
            <person name="Choi D.G."/>
            <person name="Jeon C.O."/>
        </authorList>
    </citation>
    <scope>NUCLEOTIDE SEQUENCE [LARGE SCALE GENOMIC DNA]</scope>
    <source>
        <strain evidence="1 2">J2-16</strain>
    </source>
</reference>
<dbReference type="EMBL" id="CP138858">
    <property type="protein sequence ID" value="WPJ95227.1"/>
    <property type="molecule type" value="Genomic_DNA"/>
</dbReference>
<keyword evidence="2" id="KW-1185">Reference proteome</keyword>
<accession>A0ABZ0RJY2</accession>